<dbReference type="GO" id="GO:0005524">
    <property type="term" value="F:ATP binding"/>
    <property type="evidence" value="ECO:0007669"/>
    <property type="project" value="InterPro"/>
</dbReference>
<proteinExistence type="predicted"/>
<evidence type="ECO:0000259" key="3">
    <source>
        <dbReference type="PROSITE" id="PS50011"/>
    </source>
</evidence>
<sequence>MWECVPYCALVRIIPGRCTSPKNVCNSLASSPWVHMGSESESLDGLPPVRGRRASRRALLDSDDSPEVNTQTASALLRAVEKPGAADPPNLGTSNGLAEVDVLGRGSARPRCIGDLRLSSQDEVVSELRAQRLDIDQLQRCSAVLREEMEQQKQVIKLLMLSNDQLLTVVEEQRALIEQLRCQTPPSTIRTEPTSIGSMTCERSQEPPTKQRGNGAGGKQKVDAQRLTDLGRAPSGSGYASSDDEAYQICVFSNAQRLSILQKRRIANFHPGAPRFVSLRRQVFICSLIHHELQMEAEGEACAKRRRCALLTIQYAMAGAVRGVTGTLALGVVDNLGCLETRLRFLKAPKASNIDDPLTLAPAPRAFQVTNDDHLGFSCVHDMLTHLGCSSATSAGASVGAAESRPARPYDKADGRRETCLDPRCTNLNYFHDFASLDHLISAGRFTKRKDLSECCRGQGKVELHSMSSEDYEELVVVKKLPAARVNINRGKPGSELAMHQRAIARDSEDPLAEIGVFSFLRRCEKTPQYLLEMLSAFQVSDEIWLVLENADGGDLFGVVSSQRPSTGQIMLWAWQLLQAVKFLHMQCISHRDISLENVLLSGGDVRLMDFGQAVQTHLETGELCRYFVPAGKPYYRPPEAYIPAQGSLAVMAPVGSRAGQVALALTPAQDFLCHVRLLEAAEPGQLCAAEPWGYTAPPIDIFACAVSITIMFLAGPPWRQARPTDKYFQWVQSNGLAALATSWKKAVPSSAAELLSQMMQTDPDRRPAVEACLGHSWFAPLCSAPVALREGASSPAGSPGSPRLAGDCYREQEWVCRSLPGLPAEVAYASPDGPEFDVPGDPYRDFQPWSTDLHLPLEPGDAEISGLLCDVPPAPPPLPLVREDRTDITKMEADVDRDLQASFAQAGPDRQCRDGHSRDALADAPIRPSLPTCGRSRSEASPCGCLAGSPAQALRTLRKTSSGGREDKVWDTT</sequence>
<gene>
    <name evidence="4" type="primary">fhkA</name>
    <name evidence="4" type="ORF">SNAT2548_LOCUS3776</name>
</gene>
<dbReference type="GO" id="GO:0044773">
    <property type="term" value="P:mitotic DNA damage checkpoint signaling"/>
    <property type="evidence" value="ECO:0007669"/>
    <property type="project" value="TreeGrafter"/>
</dbReference>
<dbReference type="InterPro" id="IPR000719">
    <property type="entry name" value="Prot_kinase_dom"/>
</dbReference>
<feature type="domain" description="Protein kinase" evidence="3">
    <location>
        <begin position="435"/>
        <end position="779"/>
    </location>
</feature>
<dbReference type="SUPFAM" id="SSF56112">
    <property type="entry name" value="Protein kinase-like (PK-like)"/>
    <property type="match status" value="1"/>
</dbReference>
<keyword evidence="1" id="KW-0175">Coiled coil</keyword>
<dbReference type="AlphaFoldDB" id="A0A812IFX9"/>
<dbReference type="GO" id="GO:0005634">
    <property type="term" value="C:nucleus"/>
    <property type="evidence" value="ECO:0007669"/>
    <property type="project" value="TreeGrafter"/>
</dbReference>
<dbReference type="Proteomes" id="UP000604046">
    <property type="component" value="Unassembled WGS sequence"/>
</dbReference>
<dbReference type="InterPro" id="IPR011009">
    <property type="entry name" value="Kinase-like_dom_sf"/>
</dbReference>
<dbReference type="PANTHER" id="PTHR44167">
    <property type="entry name" value="OVARIAN-SPECIFIC SERINE/THREONINE-PROTEIN KINASE LOK-RELATED"/>
    <property type="match status" value="1"/>
</dbReference>
<dbReference type="GO" id="GO:0004674">
    <property type="term" value="F:protein serine/threonine kinase activity"/>
    <property type="evidence" value="ECO:0007669"/>
    <property type="project" value="TreeGrafter"/>
</dbReference>
<dbReference type="OrthoDB" id="431929at2759"/>
<dbReference type="PANTHER" id="PTHR44167:SF24">
    <property type="entry name" value="SERINE_THREONINE-PROTEIN KINASE CHK2"/>
    <property type="match status" value="1"/>
</dbReference>
<feature type="compositionally biased region" description="Basic and acidic residues" evidence="2">
    <location>
        <begin position="911"/>
        <end position="922"/>
    </location>
</feature>
<accession>A0A812IFX9</accession>
<comment type="caution">
    <text evidence="4">The sequence shown here is derived from an EMBL/GenBank/DDBJ whole genome shotgun (WGS) entry which is preliminary data.</text>
</comment>
<protein>
    <submittedName>
        <fullName evidence="4">FhkA protein</fullName>
    </submittedName>
</protein>
<dbReference type="Gene3D" id="1.10.510.10">
    <property type="entry name" value="Transferase(Phosphotransferase) domain 1"/>
    <property type="match status" value="1"/>
</dbReference>
<dbReference type="Pfam" id="PF00069">
    <property type="entry name" value="Pkinase"/>
    <property type="match status" value="1"/>
</dbReference>
<feature type="coiled-coil region" evidence="1">
    <location>
        <begin position="135"/>
        <end position="183"/>
    </location>
</feature>
<feature type="compositionally biased region" description="Polar residues" evidence="2">
    <location>
        <begin position="186"/>
        <end position="212"/>
    </location>
</feature>
<dbReference type="PROSITE" id="PS50011">
    <property type="entry name" value="PROTEIN_KINASE_DOM"/>
    <property type="match status" value="1"/>
</dbReference>
<name>A0A812IFX9_9DINO</name>
<evidence type="ECO:0000313" key="4">
    <source>
        <dbReference type="EMBL" id="CAE7031322.1"/>
    </source>
</evidence>
<evidence type="ECO:0000256" key="1">
    <source>
        <dbReference type="SAM" id="Coils"/>
    </source>
</evidence>
<feature type="region of interest" description="Disordered" evidence="2">
    <location>
        <begin position="907"/>
        <end position="949"/>
    </location>
</feature>
<reference evidence="4" key="1">
    <citation type="submission" date="2021-02" db="EMBL/GenBank/DDBJ databases">
        <authorList>
            <person name="Dougan E. K."/>
            <person name="Rhodes N."/>
            <person name="Thang M."/>
            <person name="Chan C."/>
        </authorList>
    </citation>
    <scope>NUCLEOTIDE SEQUENCE</scope>
</reference>
<organism evidence="4 5">
    <name type="scientific">Symbiodinium natans</name>
    <dbReference type="NCBI Taxonomy" id="878477"/>
    <lineage>
        <taxon>Eukaryota</taxon>
        <taxon>Sar</taxon>
        <taxon>Alveolata</taxon>
        <taxon>Dinophyceae</taxon>
        <taxon>Suessiales</taxon>
        <taxon>Symbiodiniaceae</taxon>
        <taxon>Symbiodinium</taxon>
    </lineage>
</organism>
<dbReference type="PROSITE" id="PS00109">
    <property type="entry name" value="PROTEIN_KINASE_TYR"/>
    <property type="match status" value="1"/>
</dbReference>
<feature type="region of interest" description="Disordered" evidence="2">
    <location>
        <begin position="186"/>
        <end position="227"/>
    </location>
</feature>
<keyword evidence="5" id="KW-1185">Reference proteome</keyword>
<dbReference type="EMBL" id="CAJNDS010000230">
    <property type="protein sequence ID" value="CAE7031322.1"/>
    <property type="molecule type" value="Genomic_DNA"/>
</dbReference>
<evidence type="ECO:0000256" key="2">
    <source>
        <dbReference type="SAM" id="MobiDB-lite"/>
    </source>
</evidence>
<evidence type="ECO:0000313" key="5">
    <source>
        <dbReference type="Proteomes" id="UP000604046"/>
    </source>
</evidence>
<dbReference type="InterPro" id="IPR008266">
    <property type="entry name" value="Tyr_kinase_AS"/>
</dbReference>